<keyword evidence="3" id="KW-1185">Reference proteome</keyword>
<feature type="compositionally biased region" description="Basic and acidic residues" evidence="1">
    <location>
        <begin position="45"/>
        <end position="58"/>
    </location>
</feature>
<evidence type="ECO:0000313" key="2">
    <source>
        <dbReference type="EMBL" id="GBM47226.1"/>
    </source>
</evidence>
<dbReference type="AlphaFoldDB" id="A0A4Y2G363"/>
<name>A0A4Y2G363_ARAVE</name>
<proteinExistence type="predicted"/>
<reference evidence="2 3" key="1">
    <citation type="journal article" date="2019" name="Sci. Rep.">
        <title>Orb-weaving spider Araneus ventricosus genome elucidates the spidroin gene catalogue.</title>
        <authorList>
            <person name="Kono N."/>
            <person name="Nakamura H."/>
            <person name="Ohtoshi R."/>
            <person name="Moran D.A.P."/>
            <person name="Shinohara A."/>
            <person name="Yoshida Y."/>
            <person name="Fujiwara M."/>
            <person name="Mori M."/>
            <person name="Tomita M."/>
            <person name="Arakawa K."/>
        </authorList>
    </citation>
    <scope>NUCLEOTIDE SEQUENCE [LARGE SCALE GENOMIC DNA]</scope>
</reference>
<protein>
    <submittedName>
        <fullName evidence="2">Uncharacterized protein</fullName>
    </submittedName>
</protein>
<evidence type="ECO:0000313" key="3">
    <source>
        <dbReference type="Proteomes" id="UP000499080"/>
    </source>
</evidence>
<organism evidence="2 3">
    <name type="scientific">Araneus ventricosus</name>
    <name type="common">Orbweaver spider</name>
    <name type="synonym">Epeira ventricosa</name>
    <dbReference type="NCBI Taxonomy" id="182803"/>
    <lineage>
        <taxon>Eukaryota</taxon>
        <taxon>Metazoa</taxon>
        <taxon>Ecdysozoa</taxon>
        <taxon>Arthropoda</taxon>
        <taxon>Chelicerata</taxon>
        <taxon>Arachnida</taxon>
        <taxon>Araneae</taxon>
        <taxon>Araneomorphae</taxon>
        <taxon>Entelegynae</taxon>
        <taxon>Araneoidea</taxon>
        <taxon>Araneidae</taxon>
        <taxon>Araneus</taxon>
    </lineage>
</organism>
<sequence length="97" mass="10418">MRVRRAVDGVLLHVRARSPRGDCSAARGHLSCAGAALHHGSVHALHEGHDHDVRRKSDAGGGRGALQSAQKDSAASSSHHRHWGEMVSSLRSHYYAV</sequence>
<accession>A0A4Y2G363</accession>
<dbReference type="EMBL" id="BGPR01001170">
    <property type="protein sequence ID" value="GBM47226.1"/>
    <property type="molecule type" value="Genomic_DNA"/>
</dbReference>
<feature type="region of interest" description="Disordered" evidence="1">
    <location>
        <begin position="45"/>
        <end position="83"/>
    </location>
</feature>
<gene>
    <name evidence="2" type="ORF">AVEN_194274_1</name>
</gene>
<feature type="compositionally biased region" description="Low complexity" evidence="1">
    <location>
        <begin position="65"/>
        <end position="77"/>
    </location>
</feature>
<comment type="caution">
    <text evidence="2">The sequence shown here is derived from an EMBL/GenBank/DDBJ whole genome shotgun (WGS) entry which is preliminary data.</text>
</comment>
<evidence type="ECO:0000256" key="1">
    <source>
        <dbReference type="SAM" id="MobiDB-lite"/>
    </source>
</evidence>
<dbReference type="Proteomes" id="UP000499080">
    <property type="component" value="Unassembled WGS sequence"/>
</dbReference>